<organism evidence="1 2">
    <name type="scientific">Trichuris suis</name>
    <name type="common">pig whipworm</name>
    <dbReference type="NCBI Taxonomy" id="68888"/>
    <lineage>
        <taxon>Eukaryota</taxon>
        <taxon>Metazoa</taxon>
        <taxon>Ecdysozoa</taxon>
        <taxon>Nematoda</taxon>
        <taxon>Enoplea</taxon>
        <taxon>Dorylaimia</taxon>
        <taxon>Trichinellida</taxon>
        <taxon>Trichuridae</taxon>
        <taxon>Trichuris</taxon>
    </lineage>
</organism>
<sequence>MKPLAKVGKYHSIVSAITLHYVSTDFATNCGSDDVFEMRKANRGVACRHYAERKKQRTLVANSVPYDHARRPCRYRPMMAKAEKRVKACQLPSLKVELLFDLRELL</sequence>
<proteinExistence type="predicted"/>
<dbReference type="AlphaFoldDB" id="A0A085LJP1"/>
<evidence type="ECO:0000313" key="1">
    <source>
        <dbReference type="EMBL" id="KFD45187.1"/>
    </source>
</evidence>
<keyword evidence="2" id="KW-1185">Reference proteome</keyword>
<protein>
    <submittedName>
        <fullName evidence="1">Uncharacterized protein</fullName>
    </submittedName>
</protein>
<evidence type="ECO:0000313" key="2">
    <source>
        <dbReference type="Proteomes" id="UP000030764"/>
    </source>
</evidence>
<accession>A0A085LJP1</accession>
<gene>
    <name evidence="1" type="ORF">M513_13936</name>
</gene>
<reference evidence="1 2" key="1">
    <citation type="journal article" date="2014" name="Nat. Genet.">
        <title>Genome and transcriptome of the porcine whipworm Trichuris suis.</title>
        <authorList>
            <person name="Jex A.R."/>
            <person name="Nejsum P."/>
            <person name="Schwarz E.M."/>
            <person name="Hu L."/>
            <person name="Young N.D."/>
            <person name="Hall R.S."/>
            <person name="Korhonen P.K."/>
            <person name="Liao S."/>
            <person name="Thamsborg S."/>
            <person name="Xia J."/>
            <person name="Xu P."/>
            <person name="Wang S."/>
            <person name="Scheerlinck J.P."/>
            <person name="Hofmann A."/>
            <person name="Sternberg P.W."/>
            <person name="Wang J."/>
            <person name="Gasser R.B."/>
        </authorList>
    </citation>
    <scope>NUCLEOTIDE SEQUENCE [LARGE SCALE GENOMIC DNA]</scope>
    <source>
        <strain evidence="1">DCEP-RM93M</strain>
    </source>
</reference>
<dbReference type="Proteomes" id="UP000030764">
    <property type="component" value="Unassembled WGS sequence"/>
</dbReference>
<name>A0A085LJP1_9BILA</name>
<dbReference type="EMBL" id="KL363664">
    <property type="protein sequence ID" value="KFD45187.1"/>
    <property type="molecule type" value="Genomic_DNA"/>
</dbReference>